<feature type="modified residue" description="N6-(pyridoxal phosphate)lysine" evidence="5">
    <location>
        <position position="249"/>
    </location>
</feature>
<dbReference type="InterPro" id="IPR015421">
    <property type="entry name" value="PyrdxlP-dep_Trfase_major"/>
</dbReference>
<dbReference type="GO" id="GO:0003992">
    <property type="term" value="F:N2-acetyl-L-ornithine:2-oxoglutarate 5-aminotransferase activity"/>
    <property type="evidence" value="ECO:0007669"/>
    <property type="project" value="UniProtKB-UniRule"/>
</dbReference>
<evidence type="ECO:0000313" key="6">
    <source>
        <dbReference type="EMBL" id="KKO20628.1"/>
    </source>
</evidence>
<comment type="similarity">
    <text evidence="5">Belongs to the class-III pyridoxal-phosphate-dependent aminotransferase family. ArgD subfamily.</text>
</comment>
<feature type="binding site" evidence="5">
    <location>
        <position position="138"/>
    </location>
    <ligand>
        <name>N(2)-acetyl-L-ornithine</name>
        <dbReference type="ChEBI" id="CHEBI:57805"/>
    </ligand>
</feature>
<evidence type="ECO:0000256" key="4">
    <source>
        <dbReference type="ARBA" id="ARBA00022898"/>
    </source>
</evidence>
<dbReference type="EC" id="2.6.1.11" evidence="5"/>
<dbReference type="PATRIC" id="fig|380242.3.peg.843"/>
<dbReference type="NCBIfam" id="NF002325">
    <property type="entry name" value="PRK01278.1"/>
    <property type="match status" value="1"/>
</dbReference>
<dbReference type="Pfam" id="PF00202">
    <property type="entry name" value="Aminotran_3"/>
    <property type="match status" value="1"/>
</dbReference>
<reference evidence="6 7" key="1">
    <citation type="journal article" date="2013" name="BMC Microbiol.">
        <title>Identification of the type II cytochrome c maturation pathway in anammox bacteria by comparative genomics.</title>
        <authorList>
            <person name="Ferousi C."/>
            <person name="Speth D.R."/>
            <person name="Reimann J."/>
            <person name="Op den Camp H.J."/>
            <person name="Allen J.W."/>
            <person name="Keltjens J.T."/>
            <person name="Jetten M.S."/>
        </authorList>
    </citation>
    <scope>NUCLEOTIDE SEQUENCE [LARGE SCALE GENOMIC DNA]</scope>
    <source>
        <strain evidence="6">RU1</strain>
    </source>
</reference>
<dbReference type="HAMAP" id="MF_01107">
    <property type="entry name" value="ArgD_aminotrans_3"/>
    <property type="match status" value="1"/>
</dbReference>
<accession>A0A0M2UX39</accession>
<dbReference type="NCBIfam" id="TIGR00707">
    <property type="entry name" value="argD"/>
    <property type="match status" value="1"/>
</dbReference>
<dbReference type="Gene3D" id="3.90.1150.10">
    <property type="entry name" value="Aspartate Aminotransferase, domain 1"/>
    <property type="match status" value="1"/>
</dbReference>
<comment type="pathway">
    <text evidence="5">Amino-acid biosynthesis; L-arginine biosynthesis; N(2)-acetyl-L-ornithine from L-glutamate: step 4/4.</text>
</comment>
<keyword evidence="5" id="KW-0055">Arginine biosynthesis</keyword>
<feature type="binding site" evidence="5">
    <location>
        <position position="277"/>
    </location>
    <ligand>
        <name>N(2)-acetyl-L-ornithine</name>
        <dbReference type="ChEBI" id="CHEBI:57805"/>
    </ligand>
</feature>
<dbReference type="PANTHER" id="PTHR11986:SF79">
    <property type="entry name" value="ACETYLORNITHINE AMINOTRANSFERASE, MITOCHONDRIAL"/>
    <property type="match status" value="1"/>
</dbReference>
<proteinExistence type="inferred from homology"/>
<dbReference type="InterPro" id="IPR015422">
    <property type="entry name" value="PyrdxlP-dep_Trfase_small"/>
</dbReference>
<evidence type="ECO:0000256" key="5">
    <source>
        <dbReference type="HAMAP-Rule" id="MF_01107"/>
    </source>
</evidence>
<comment type="subunit">
    <text evidence="5">Homodimer.</text>
</comment>
<evidence type="ECO:0000313" key="7">
    <source>
        <dbReference type="Proteomes" id="UP000034954"/>
    </source>
</evidence>
<comment type="caution">
    <text evidence="6">The sequence shown here is derived from an EMBL/GenBank/DDBJ whole genome shotgun (WGS) entry which is preliminary data.</text>
</comment>
<name>A0A0M2UX39_9BACT</name>
<comment type="subcellular location">
    <subcellularLocation>
        <location evidence="5">Cytoplasm</location>
    </subcellularLocation>
</comment>
<sequence length="393" mass="42968">MNTKEMKEIYDRYVIPNYIRNPILLVKGSGADIWDAEGKRYLDLFSGWAVSLLGHCHPNVVAAIQNQAAKLQHAPNIYYTEPQGLLAKHISEKSFGGQCFFCNSGAEANEAAIKLARIHNSDKGRYKIVTFLNSFHGRTLATVTATAQPKYHKGFAPLVEGFSYVPFNDLEALRKSVDDKTCAILLEPIQGEGGINIATKEFMQGIRKLCDEKGLLMILDEVQCGMGRSGKYFAYQHYDIEPDIMTLAKALGGGVALGAMTARKEIAKSLVPGSHASTFGGNPLACAAGVAVFETIEKEGLLSHVTTMGGYAADQLKALQKTRKIIHDVRGVGLMIGIELAVNGAEFIKRCIQAGLFLNCTHEKVIRFMPPLNVKKEHIDEGLNIINTVLSKL</sequence>
<evidence type="ECO:0000256" key="1">
    <source>
        <dbReference type="ARBA" id="ARBA00022576"/>
    </source>
</evidence>
<feature type="binding site" evidence="5">
    <location>
        <begin position="220"/>
        <end position="223"/>
    </location>
    <ligand>
        <name>pyridoxal 5'-phosphate</name>
        <dbReference type="ChEBI" id="CHEBI:597326"/>
    </ligand>
</feature>
<dbReference type="FunFam" id="3.40.640.10:FF:000004">
    <property type="entry name" value="Acetylornithine aminotransferase"/>
    <property type="match status" value="1"/>
</dbReference>
<dbReference type="InterPro" id="IPR004636">
    <property type="entry name" value="AcOrn/SuccOrn_fam"/>
</dbReference>
<feature type="binding site" evidence="5">
    <location>
        <position position="278"/>
    </location>
    <ligand>
        <name>pyridoxal 5'-phosphate</name>
        <dbReference type="ChEBI" id="CHEBI:597326"/>
    </ligand>
</feature>
<keyword evidence="5" id="KW-0963">Cytoplasm</keyword>
<dbReference type="AlphaFoldDB" id="A0A0M2UX39"/>
<dbReference type="Proteomes" id="UP000034954">
    <property type="component" value="Unassembled WGS sequence"/>
</dbReference>
<comment type="cofactor">
    <cofactor evidence="5">
        <name>pyridoxal 5'-phosphate</name>
        <dbReference type="ChEBI" id="CHEBI:597326"/>
    </cofactor>
    <text evidence="5">Binds 1 pyridoxal phosphate per subunit.</text>
</comment>
<dbReference type="InterPro" id="IPR049704">
    <property type="entry name" value="Aminotrans_3_PPA_site"/>
</dbReference>
<dbReference type="EMBL" id="LAQJ01000087">
    <property type="protein sequence ID" value="KKO20628.1"/>
    <property type="molecule type" value="Genomic_DNA"/>
</dbReference>
<protein>
    <recommendedName>
        <fullName evidence="5">Acetylornithine aminotransferase</fullName>
        <shortName evidence="5">ACOAT</shortName>
        <ecNumber evidence="5">2.6.1.11</ecNumber>
    </recommendedName>
</protein>
<dbReference type="GO" id="GO:0030170">
    <property type="term" value="F:pyridoxal phosphate binding"/>
    <property type="evidence" value="ECO:0007669"/>
    <property type="project" value="InterPro"/>
</dbReference>
<dbReference type="GO" id="GO:0005737">
    <property type="term" value="C:cytoplasm"/>
    <property type="evidence" value="ECO:0007669"/>
    <property type="project" value="UniProtKB-SubCell"/>
</dbReference>
<dbReference type="SUPFAM" id="SSF53383">
    <property type="entry name" value="PLP-dependent transferases"/>
    <property type="match status" value="1"/>
</dbReference>
<keyword evidence="1 5" id="KW-0032">Aminotransferase</keyword>
<dbReference type="InterPro" id="IPR015424">
    <property type="entry name" value="PyrdxlP-dep_Trfase"/>
</dbReference>
<dbReference type="GO" id="GO:0006526">
    <property type="term" value="P:L-arginine biosynthetic process"/>
    <property type="evidence" value="ECO:0007669"/>
    <property type="project" value="UniProtKB-UniRule"/>
</dbReference>
<dbReference type="InterPro" id="IPR005814">
    <property type="entry name" value="Aminotrans_3"/>
</dbReference>
<dbReference type="InterPro" id="IPR050103">
    <property type="entry name" value="Class-III_PLP-dep_AT"/>
</dbReference>
<dbReference type="GO" id="GO:0042802">
    <property type="term" value="F:identical protein binding"/>
    <property type="evidence" value="ECO:0007669"/>
    <property type="project" value="TreeGrafter"/>
</dbReference>
<dbReference type="Gene3D" id="3.40.640.10">
    <property type="entry name" value="Type I PLP-dependent aspartate aminotransferase-like (Major domain)"/>
    <property type="match status" value="1"/>
</dbReference>
<comment type="miscellaneous">
    <text evidence="5">May also have succinyldiaminopimelate aminotransferase activity, thus carrying out the corresponding step in lysine biosynthesis.</text>
</comment>
<keyword evidence="4 5" id="KW-0663">Pyridoxal phosphate</keyword>
<feature type="binding site" evidence="5">
    <location>
        <begin position="105"/>
        <end position="106"/>
    </location>
    <ligand>
        <name>pyridoxal 5'-phosphate</name>
        <dbReference type="ChEBI" id="CHEBI:597326"/>
    </ligand>
</feature>
<evidence type="ECO:0000256" key="3">
    <source>
        <dbReference type="ARBA" id="ARBA00022679"/>
    </source>
</evidence>
<organism evidence="6 7">
    <name type="scientific">Candidatus Brocadia fulgida</name>
    <dbReference type="NCBI Taxonomy" id="380242"/>
    <lineage>
        <taxon>Bacteria</taxon>
        <taxon>Pseudomonadati</taxon>
        <taxon>Planctomycetota</taxon>
        <taxon>Candidatus Brocadiia</taxon>
        <taxon>Candidatus Brocadiales</taxon>
        <taxon>Candidatus Brocadiaceae</taxon>
        <taxon>Candidatus Brocadia</taxon>
    </lineage>
</organism>
<keyword evidence="3 5" id="KW-0808">Transferase</keyword>
<comment type="catalytic activity">
    <reaction evidence="5">
        <text>N(2)-acetyl-L-ornithine + 2-oxoglutarate = N-acetyl-L-glutamate 5-semialdehyde + L-glutamate</text>
        <dbReference type="Rhea" id="RHEA:18049"/>
        <dbReference type="ChEBI" id="CHEBI:16810"/>
        <dbReference type="ChEBI" id="CHEBI:29123"/>
        <dbReference type="ChEBI" id="CHEBI:29985"/>
        <dbReference type="ChEBI" id="CHEBI:57805"/>
        <dbReference type="EC" id="2.6.1.11"/>
    </reaction>
</comment>
<keyword evidence="2 5" id="KW-0028">Amino-acid biosynthesis</keyword>
<feature type="binding site" evidence="5">
    <location>
        <position position="135"/>
    </location>
    <ligand>
        <name>pyridoxal 5'-phosphate</name>
        <dbReference type="ChEBI" id="CHEBI:597326"/>
    </ligand>
</feature>
<dbReference type="PROSITE" id="PS00600">
    <property type="entry name" value="AA_TRANSFER_CLASS_3"/>
    <property type="match status" value="1"/>
</dbReference>
<dbReference type="UniPathway" id="UPA00068">
    <property type="reaction ID" value="UER00109"/>
</dbReference>
<dbReference type="PIRSF" id="PIRSF000521">
    <property type="entry name" value="Transaminase_4ab_Lys_Orn"/>
    <property type="match status" value="1"/>
</dbReference>
<keyword evidence="7" id="KW-1185">Reference proteome</keyword>
<dbReference type="PANTHER" id="PTHR11986">
    <property type="entry name" value="AMINOTRANSFERASE CLASS III"/>
    <property type="match status" value="1"/>
</dbReference>
<evidence type="ECO:0000256" key="2">
    <source>
        <dbReference type="ARBA" id="ARBA00022605"/>
    </source>
</evidence>
<dbReference type="CDD" id="cd00610">
    <property type="entry name" value="OAT_like"/>
    <property type="match status" value="1"/>
</dbReference>
<gene>
    <name evidence="5" type="primary">argD</name>
    <name evidence="6" type="ORF">BROFUL_00664</name>
</gene>